<reference evidence="2 3" key="1">
    <citation type="submission" date="2019-04" db="EMBL/GenBank/DDBJ databases">
        <title>Friends and foes A comparative genomics study of 23 Aspergillus species from section Flavi.</title>
        <authorList>
            <consortium name="DOE Joint Genome Institute"/>
            <person name="Kjaerbolling I."/>
            <person name="Vesth T."/>
            <person name="Frisvad J.C."/>
            <person name="Nybo J.L."/>
            <person name="Theobald S."/>
            <person name="Kildgaard S."/>
            <person name="Isbrandt T."/>
            <person name="Kuo A."/>
            <person name="Sato A."/>
            <person name="Lyhne E.K."/>
            <person name="Kogle M.E."/>
            <person name="Wiebenga A."/>
            <person name="Kun R.S."/>
            <person name="Lubbers R.J."/>
            <person name="Makela M.R."/>
            <person name="Barry K."/>
            <person name="Chovatia M."/>
            <person name="Clum A."/>
            <person name="Daum C."/>
            <person name="Haridas S."/>
            <person name="He G."/>
            <person name="LaButti K."/>
            <person name="Lipzen A."/>
            <person name="Mondo S."/>
            <person name="Riley R."/>
            <person name="Salamov A."/>
            <person name="Simmons B.A."/>
            <person name="Magnuson J.K."/>
            <person name="Henrissat B."/>
            <person name="Mortensen U.H."/>
            <person name="Larsen T.O."/>
            <person name="Devries R.P."/>
            <person name="Grigoriev I.V."/>
            <person name="Machida M."/>
            <person name="Baker S.E."/>
            <person name="Andersen M.R."/>
        </authorList>
    </citation>
    <scope>NUCLEOTIDE SEQUENCE [LARGE SCALE GENOMIC DNA]</scope>
    <source>
        <strain evidence="2 3">CBS 117626</strain>
    </source>
</reference>
<protein>
    <submittedName>
        <fullName evidence="2">Uncharacterized protein</fullName>
    </submittedName>
</protein>
<keyword evidence="1" id="KW-0812">Transmembrane</keyword>
<proteinExistence type="predicted"/>
<dbReference type="EMBL" id="ML738599">
    <property type="protein sequence ID" value="KAE8165572.1"/>
    <property type="molecule type" value="Genomic_DNA"/>
</dbReference>
<accession>A0A5N6V3L0</accession>
<keyword evidence="1" id="KW-0472">Membrane</keyword>
<sequence>MFFTSQDFTNDTLSRLSTPCVFYHIIIMCTILSCLYGSFSPVIFQLSPDTHSTQSFAQQYFIGELFSLSRAT</sequence>
<name>A0A5N6V3L0_ASPTM</name>
<evidence type="ECO:0000313" key="2">
    <source>
        <dbReference type="EMBL" id="KAE8165572.1"/>
    </source>
</evidence>
<evidence type="ECO:0000256" key="1">
    <source>
        <dbReference type="SAM" id="Phobius"/>
    </source>
</evidence>
<gene>
    <name evidence="2" type="ORF">BDV40DRAFT_257821</name>
</gene>
<feature type="transmembrane region" description="Helical" evidence="1">
    <location>
        <begin position="21"/>
        <end position="39"/>
    </location>
</feature>
<dbReference type="AlphaFoldDB" id="A0A5N6V3L0"/>
<organism evidence="2 3">
    <name type="scientific">Aspergillus tamarii</name>
    <dbReference type="NCBI Taxonomy" id="41984"/>
    <lineage>
        <taxon>Eukaryota</taxon>
        <taxon>Fungi</taxon>
        <taxon>Dikarya</taxon>
        <taxon>Ascomycota</taxon>
        <taxon>Pezizomycotina</taxon>
        <taxon>Eurotiomycetes</taxon>
        <taxon>Eurotiomycetidae</taxon>
        <taxon>Eurotiales</taxon>
        <taxon>Aspergillaceae</taxon>
        <taxon>Aspergillus</taxon>
        <taxon>Aspergillus subgen. Circumdati</taxon>
    </lineage>
</organism>
<keyword evidence="1" id="KW-1133">Transmembrane helix</keyword>
<keyword evidence="3" id="KW-1185">Reference proteome</keyword>
<evidence type="ECO:0000313" key="3">
    <source>
        <dbReference type="Proteomes" id="UP000326950"/>
    </source>
</evidence>
<dbReference type="Proteomes" id="UP000326950">
    <property type="component" value="Unassembled WGS sequence"/>
</dbReference>